<keyword evidence="2" id="KW-0012">Acyltransferase</keyword>
<evidence type="ECO:0000259" key="3">
    <source>
        <dbReference type="PROSITE" id="PS51186"/>
    </source>
</evidence>
<dbReference type="EMBL" id="CP022295">
    <property type="protein sequence ID" value="QSR26180.1"/>
    <property type="molecule type" value="Genomic_DNA"/>
</dbReference>
<dbReference type="RefSeq" id="WP_277987701.1">
    <property type="nucleotide sequence ID" value="NZ_CP022295.1"/>
</dbReference>
<evidence type="ECO:0000256" key="2">
    <source>
        <dbReference type="ARBA" id="ARBA00023315"/>
    </source>
</evidence>
<dbReference type="Proteomes" id="UP000662818">
    <property type="component" value="Chromosome"/>
</dbReference>
<accession>A0ABX7PJU8</accession>
<dbReference type="InterPro" id="IPR013653">
    <property type="entry name" value="GCN5-like_dom"/>
</dbReference>
<dbReference type="Pfam" id="PF08445">
    <property type="entry name" value="FR47"/>
    <property type="match status" value="1"/>
</dbReference>
<feature type="domain" description="N-acetyltransferase" evidence="3">
    <location>
        <begin position="99"/>
        <end position="231"/>
    </location>
</feature>
<organism evidence="4 5">
    <name type="scientific">Nocardioides aromaticivorans</name>
    <dbReference type="NCBI Taxonomy" id="200618"/>
    <lineage>
        <taxon>Bacteria</taxon>
        <taxon>Bacillati</taxon>
        <taxon>Actinomycetota</taxon>
        <taxon>Actinomycetes</taxon>
        <taxon>Propionibacteriales</taxon>
        <taxon>Nocardioidaceae</taxon>
        <taxon>Nocardioides</taxon>
    </lineage>
</organism>
<gene>
    <name evidence="4" type="ORF">CFH99_11130</name>
</gene>
<dbReference type="InterPro" id="IPR016181">
    <property type="entry name" value="Acyl_CoA_acyltransferase"/>
</dbReference>
<evidence type="ECO:0000313" key="5">
    <source>
        <dbReference type="Proteomes" id="UP000662818"/>
    </source>
</evidence>
<dbReference type="InterPro" id="IPR050680">
    <property type="entry name" value="YpeA/RimI_acetyltransf"/>
</dbReference>
<name>A0ABX7PJU8_9ACTN</name>
<evidence type="ECO:0000313" key="4">
    <source>
        <dbReference type="EMBL" id="QSR26180.1"/>
    </source>
</evidence>
<dbReference type="PANTHER" id="PTHR43420">
    <property type="entry name" value="ACETYLTRANSFERASE"/>
    <property type="match status" value="1"/>
</dbReference>
<protein>
    <recommendedName>
        <fullName evidence="3">N-acetyltransferase domain-containing protein</fullName>
    </recommendedName>
</protein>
<reference evidence="4 5" key="1">
    <citation type="submission" date="2017-06" db="EMBL/GenBank/DDBJ databases">
        <title>Complete Genome Sequence of the Soil Carbazole-Degrading Bacterium Nocardioides aromaticivorans IC177.</title>
        <authorList>
            <person name="Vejarano F."/>
            <person name="Suzuki-Minakuchi C."/>
            <person name="Ohtsubo Y."/>
            <person name="Tsuda M."/>
            <person name="Okada K."/>
            <person name="Nojiri H."/>
        </authorList>
    </citation>
    <scope>NUCLEOTIDE SEQUENCE [LARGE SCALE GENOMIC DNA]</scope>
    <source>
        <strain evidence="4 5">IC177</strain>
    </source>
</reference>
<dbReference type="PROSITE" id="PS51186">
    <property type="entry name" value="GNAT"/>
    <property type="match status" value="1"/>
</dbReference>
<dbReference type="Gene3D" id="3.40.630.30">
    <property type="match status" value="1"/>
</dbReference>
<proteinExistence type="predicted"/>
<dbReference type="SUPFAM" id="SSF55729">
    <property type="entry name" value="Acyl-CoA N-acyltransferases (Nat)"/>
    <property type="match status" value="1"/>
</dbReference>
<dbReference type="CDD" id="cd04301">
    <property type="entry name" value="NAT_SF"/>
    <property type="match status" value="1"/>
</dbReference>
<keyword evidence="1" id="KW-0808">Transferase</keyword>
<keyword evidence="5" id="KW-1185">Reference proteome</keyword>
<dbReference type="PANTHER" id="PTHR43420:SF3">
    <property type="entry name" value="N-ACETYLTRANSFERASE DOMAIN-CONTAINING PROTEIN"/>
    <property type="match status" value="1"/>
</dbReference>
<dbReference type="InterPro" id="IPR000182">
    <property type="entry name" value="GNAT_dom"/>
</dbReference>
<evidence type="ECO:0000256" key="1">
    <source>
        <dbReference type="ARBA" id="ARBA00022679"/>
    </source>
</evidence>
<sequence length="235" mass="25270">MTDVLDAPVAAALAGPHAHLARRVGRAASYDRAVATFSAVPPDPGQQDWDDLAALLGPGRFADLFSLPVTPPASWEPAFRLDGLQMVGSSSLASAVRDPAVEELTADDVPAMLALVEQARPGPFWERTFEMGRYAGVRDDSGRLVAMAGERLRVPGLTEVSAVCTAPEARGRGLAELLVRDVAARIIERGDQPFLHVAASNAGAIRLYERLGFVVRREVVFHGYRTPPRRSPSRP</sequence>